<reference evidence="3" key="1">
    <citation type="journal article" date="2019" name="Int. J. Syst. Evol. Microbiol.">
        <title>The Global Catalogue of Microorganisms (GCM) 10K type strain sequencing project: providing services to taxonomists for standard genome sequencing and annotation.</title>
        <authorList>
            <consortium name="The Broad Institute Genomics Platform"/>
            <consortium name="The Broad Institute Genome Sequencing Center for Infectious Disease"/>
            <person name="Wu L."/>
            <person name="Ma J."/>
        </authorList>
    </citation>
    <scope>NUCLEOTIDE SEQUENCE [LARGE SCALE GENOMIC DNA]</scope>
    <source>
        <strain evidence="3">XZYJT-10</strain>
    </source>
</reference>
<name>A0ABW2HSI7_9ACTN</name>
<organism evidence="2 3">
    <name type="scientific">Paractinoplanes rhizophilus</name>
    <dbReference type="NCBI Taxonomy" id="1416877"/>
    <lineage>
        <taxon>Bacteria</taxon>
        <taxon>Bacillati</taxon>
        <taxon>Actinomycetota</taxon>
        <taxon>Actinomycetes</taxon>
        <taxon>Micromonosporales</taxon>
        <taxon>Micromonosporaceae</taxon>
        <taxon>Paractinoplanes</taxon>
    </lineage>
</organism>
<dbReference type="Proteomes" id="UP001596548">
    <property type="component" value="Unassembled WGS sequence"/>
</dbReference>
<evidence type="ECO:0000313" key="3">
    <source>
        <dbReference type="Proteomes" id="UP001596548"/>
    </source>
</evidence>
<keyword evidence="1" id="KW-0812">Transmembrane</keyword>
<gene>
    <name evidence="2" type="ORF">ACFQS1_11055</name>
</gene>
<dbReference type="RefSeq" id="WP_378966580.1">
    <property type="nucleotide sequence ID" value="NZ_JBHTBJ010000006.1"/>
</dbReference>
<proteinExistence type="predicted"/>
<keyword evidence="3" id="KW-1185">Reference proteome</keyword>
<keyword evidence="1" id="KW-1133">Transmembrane helix</keyword>
<evidence type="ECO:0000256" key="1">
    <source>
        <dbReference type="SAM" id="Phobius"/>
    </source>
</evidence>
<accession>A0ABW2HSI7</accession>
<evidence type="ECO:0000313" key="2">
    <source>
        <dbReference type="EMBL" id="MFC7274520.1"/>
    </source>
</evidence>
<dbReference type="EMBL" id="JBHTBJ010000006">
    <property type="protein sequence ID" value="MFC7274520.1"/>
    <property type="molecule type" value="Genomic_DNA"/>
</dbReference>
<comment type="caution">
    <text evidence="2">The sequence shown here is derived from an EMBL/GenBank/DDBJ whole genome shotgun (WGS) entry which is preliminary data.</text>
</comment>
<protein>
    <submittedName>
        <fullName evidence="2">Uncharacterized protein</fullName>
    </submittedName>
</protein>
<keyword evidence="1" id="KW-0472">Membrane</keyword>
<feature type="transmembrane region" description="Helical" evidence="1">
    <location>
        <begin position="25"/>
        <end position="48"/>
    </location>
</feature>
<sequence>MRQRNKPEIGQDGIEYEKDGGGTTATLIVGGLIVLMIVALVALLYLTFSD</sequence>